<feature type="signal peptide" evidence="1">
    <location>
        <begin position="1"/>
        <end position="19"/>
    </location>
</feature>
<evidence type="ECO:0000259" key="2">
    <source>
        <dbReference type="Pfam" id="PF10988"/>
    </source>
</evidence>
<keyword evidence="1" id="KW-0732">Signal</keyword>
<dbReference type="Gene3D" id="2.160.20.120">
    <property type="match status" value="1"/>
</dbReference>
<dbReference type="Pfam" id="PF10988">
    <property type="entry name" value="DUF2807"/>
    <property type="match status" value="1"/>
</dbReference>
<gene>
    <name evidence="3" type="ORF">IAB91_04735</name>
</gene>
<dbReference type="InterPro" id="IPR021255">
    <property type="entry name" value="DUF2807"/>
</dbReference>
<comment type="caution">
    <text evidence="3">The sequence shown here is derived from an EMBL/GenBank/DDBJ whole genome shotgun (WGS) entry which is preliminary data.</text>
</comment>
<evidence type="ECO:0000313" key="4">
    <source>
        <dbReference type="Proteomes" id="UP000823757"/>
    </source>
</evidence>
<protein>
    <submittedName>
        <fullName evidence="3">DUF2807 domain-containing protein</fullName>
    </submittedName>
</protein>
<organism evidence="3 4">
    <name type="scientific">Candidatus Cryptobacteroides faecigallinarum</name>
    <dbReference type="NCBI Taxonomy" id="2840763"/>
    <lineage>
        <taxon>Bacteria</taxon>
        <taxon>Pseudomonadati</taxon>
        <taxon>Bacteroidota</taxon>
        <taxon>Bacteroidia</taxon>
        <taxon>Bacteroidales</taxon>
        <taxon>Candidatus Cryptobacteroides</taxon>
    </lineage>
</organism>
<feature type="chain" id="PRO_5039370130" evidence="1">
    <location>
        <begin position="20"/>
        <end position="222"/>
    </location>
</feature>
<reference evidence="3" key="1">
    <citation type="submission" date="2020-10" db="EMBL/GenBank/DDBJ databases">
        <authorList>
            <person name="Gilroy R."/>
        </authorList>
    </citation>
    <scope>NUCLEOTIDE SEQUENCE</scope>
    <source>
        <strain evidence="3">B1-13419</strain>
    </source>
</reference>
<accession>A0A9D9IKV3</accession>
<proteinExistence type="predicted"/>
<dbReference type="AlphaFoldDB" id="A0A9D9IKV3"/>
<dbReference type="Proteomes" id="UP000823757">
    <property type="component" value="Unassembled WGS sequence"/>
</dbReference>
<name>A0A9D9IKV3_9BACT</name>
<feature type="domain" description="Putative auto-transporter adhesin head GIN" evidence="2">
    <location>
        <begin position="32"/>
        <end position="220"/>
    </location>
</feature>
<evidence type="ECO:0000313" key="3">
    <source>
        <dbReference type="EMBL" id="MBO8474578.1"/>
    </source>
</evidence>
<reference evidence="3" key="2">
    <citation type="journal article" date="2021" name="PeerJ">
        <title>Extensive microbial diversity within the chicken gut microbiome revealed by metagenomics and culture.</title>
        <authorList>
            <person name="Gilroy R."/>
            <person name="Ravi A."/>
            <person name="Getino M."/>
            <person name="Pursley I."/>
            <person name="Horton D.L."/>
            <person name="Alikhan N.F."/>
            <person name="Baker D."/>
            <person name="Gharbi K."/>
            <person name="Hall N."/>
            <person name="Watson M."/>
            <person name="Adriaenssens E.M."/>
            <person name="Foster-Nyarko E."/>
            <person name="Jarju S."/>
            <person name="Secka A."/>
            <person name="Antonio M."/>
            <person name="Oren A."/>
            <person name="Chaudhuri R.R."/>
            <person name="La Ragione R."/>
            <person name="Hildebrand F."/>
            <person name="Pallen M.J."/>
        </authorList>
    </citation>
    <scope>NUCLEOTIDE SEQUENCE</scope>
    <source>
        <strain evidence="3">B1-13419</strain>
    </source>
</reference>
<sequence length="222" mass="24157">MKRLLLIIFAAVMAVTANAQKKVVVEHSYSSFDAVQAEDWFSISFSRSEEYGVRITTEASVEDYIIAYAKEGVLYLVVDEKAMPADVRKMFKAKNPILAMPRVEIFAPEIKDVTLLGNSVIDGGSLTATGSLSIELRKTAAIKDLDVSAPAFLLQMSNRAQAYMNVEADTFDMICTHNAMAQIRVDVGRLAVGTDSFSNVSLSGNADSMSLSCEGSSKITFE</sequence>
<evidence type="ECO:0000256" key="1">
    <source>
        <dbReference type="SAM" id="SignalP"/>
    </source>
</evidence>
<dbReference type="EMBL" id="JADIMD010000069">
    <property type="protein sequence ID" value="MBO8474578.1"/>
    <property type="molecule type" value="Genomic_DNA"/>
</dbReference>